<dbReference type="Proteomes" id="UP000283509">
    <property type="component" value="Unassembled WGS sequence"/>
</dbReference>
<proteinExistence type="predicted"/>
<reference evidence="1 2" key="2">
    <citation type="submission" date="2019-01" db="EMBL/GenBank/DDBJ databases">
        <title>The decoding of complex shrimp genome reveals the adaptation for benthos swimmer, frequently molting mechanism and breeding impact on genome.</title>
        <authorList>
            <person name="Sun Y."/>
            <person name="Gao Y."/>
            <person name="Yu Y."/>
        </authorList>
    </citation>
    <scope>NUCLEOTIDE SEQUENCE [LARGE SCALE GENOMIC DNA]</scope>
    <source>
        <tissue evidence="1">Muscle</tissue>
    </source>
</reference>
<accession>A0A423T114</accession>
<gene>
    <name evidence="1" type="ORF">C7M84_011586</name>
</gene>
<protein>
    <submittedName>
        <fullName evidence="1">Uncharacterized protein</fullName>
    </submittedName>
</protein>
<name>A0A423T114_PENVA</name>
<sequence length="239" mass="26512">MMNSQSPSPFMINNQSPNPFMMNSQSPSPFMISNQSPNPFMMNILPNPPMANNESPSPLMINMNQSPAPFTTNFQSPSSLMTNQSPNPFMTNNQSPLILDTFAPPINPFVLQKMQDSPPVFGGPQIFDSIPFRPQSADGFETESSEPQLTNGPNHVNAVVNPHASEAFEAPDRQNAVAGRGLDVANRKIFNEEMEKIRGYNPVPATPPITRMEVVKGPYYHLDFDGSYNSIEQPVPFFY</sequence>
<dbReference type="EMBL" id="QCYY01002461">
    <property type="protein sequence ID" value="ROT70147.1"/>
    <property type="molecule type" value="Genomic_DNA"/>
</dbReference>
<evidence type="ECO:0000313" key="1">
    <source>
        <dbReference type="EMBL" id="ROT70147.1"/>
    </source>
</evidence>
<evidence type="ECO:0000313" key="2">
    <source>
        <dbReference type="Proteomes" id="UP000283509"/>
    </source>
</evidence>
<comment type="caution">
    <text evidence="1">The sequence shown here is derived from an EMBL/GenBank/DDBJ whole genome shotgun (WGS) entry which is preliminary data.</text>
</comment>
<organism evidence="1 2">
    <name type="scientific">Penaeus vannamei</name>
    <name type="common">Whiteleg shrimp</name>
    <name type="synonym">Litopenaeus vannamei</name>
    <dbReference type="NCBI Taxonomy" id="6689"/>
    <lineage>
        <taxon>Eukaryota</taxon>
        <taxon>Metazoa</taxon>
        <taxon>Ecdysozoa</taxon>
        <taxon>Arthropoda</taxon>
        <taxon>Crustacea</taxon>
        <taxon>Multicrustacea</taxon>
        <taxon>Malacostraca</taxon>
        <taxon>Eumalacostraca</taxon>
        <taxon>Eucarida</taxon>
        <taxon>Decapoda</taxon>
        <taxon>Dendrobranchiata</taxon>
        <taxon>Penaeoidea</taxon>
        <taxon>Penaeidae</taxon>
        <taxon>Penaeus</taxon>
    </lineage>
</organism>
<reference evidence="1 2" key="1">
    <citation type="submission" date="2018-04" db="EMBL/GenBank/DDBJ databases">
        <authorList>
            <person name="Zhang X."/>
            <person name="Yuan J."/>
            <person name="Li F."/>
            <person name="Xiang J."/>
        </authorList>
    </citation>
    <scope>NUCLEOTIDE SEQUENCE [LARGE SCALE GENOMIC DNA]</scope>
    <source>
        <tissue evidence="1">Muscle</tissue>
    </source>
</reference>
<dbReference type="OrthoDB" id="20729at2759"/>
<keyword evidence="2" id="KW-1185">Reference proteome</keyword>
<dbReference type="AlphaFoldDB" id="A0A423T114"/>